<dbReference type="Gene3D" id="3.30.40.10">
    <property type="entry name" value="Zinc/RING finger domain, C3HC4 (zinc finger)"/>
    <property type="match status" value="1"/>
</dbReference>
<keyword evidence="7" id="KW-1185">Reference proteome</keyword>
<keyword evidence="2 4" id="KW-0863">Zinc-finger</keyword>
<keyword evidence="1" id="KW-0479">Metal-binding</keyword>
<keyword evidence="3" id="KW-0862">Zinc</keyword>
<accession>A0A067D694</accession>
<dbReference type="SUPFAM" id="SSF57850">
    <property type="entry name" value="RING/U-box"/>
    <property type="match status" value="1"/>
</dbReference>
<gene>
    <name evidence="6" type="ORF">CISIN_1g042225mg</name>
</gene>
<dbReference type="GO" id="GO:0008270">
    <property type="term" value="F:zinc ion binding"/>
    <property type="evidence" value="ECO:0007669"/>
    <property type="project" value="UniProtKB-KW"/>
</dbReference>
<feature type="domain" description="RING-type" evidence="5">
    <location>
        <begin position="75"/>
        <end position="113"/>
    </location>
</feature>
<dbReference type="EMBL" id="KK792052">
    <property type="protein sequence ID" value="KDO37065.1"/>
    <property type="molecule type" value="Genomic_DNA"/>
</dbReference>
<dbReference type="AlphaFoldDB" id="A0A067D694"/>
<dbReference type="SMR" id="A0A067D694"/>
<dbReference type="STRING" id="2711.A0A067D694"/>
<evidence type="ECO:0000256" key="4">
    <source>
        <dbReference type="PROSITE-ProRule" id="PRU00175"/>
    </source>
</evidence>
<evidence type="ECO:0000313" key="6">
    <source>
        <dbReference type="EMBL" id="KDO37065.1"/>
    </source>
</evidence>
<dbReference type="GO" id="GO:0061630">
    <property type="term" value="F:ubiquitin protein ligase activity"/>
    <property type="evidence" value="ECO:0007669"/>
    <property type="project" value="InterPro"/>
</dbReference>
<dbReference type="PROSITE" id="PS50089">
    <property type="entry name" value="ZF_RING_2"/>
    <property type="match status" value="1"/>
</dbReference>
<dbReference type="PROSITE" id="PS00518">
    <property type="entry name" value="ZF_RING_1"/>
    <property type="match status" value="1"/>
</dbReference>
<dbReference type="InterPro" id="IPR049627">
    <property type="entry name" value="SLX8"/>
</dbReference>
<dbReference type="GO" id="GO:0005634">
    <property type="term" value="C:nucleus"/>
    <property type="evidence" value="ECO:0000318"/>
    <property type="project" value="GO_Central"/>
</dbReference>
<dbReference type="GO" id="GO:0006511">
    <property type="term" value="P:ubiquitin-dependent protein catabolic process"/>
    <property type="evidence" value="ECO:0000318"/>
    <property type="project" value="GO_Central"/>
</dbReference>
<dbReference type="InterPro" id="IPR001841">
    <property type="entry name" value="Znf_RING"/>
</dbReference>
<evidence type="ECO:0000313" key="7">
    <source>
        <dbReference type="Proteomes" id="UP000027120"/>
    </source>
</evidence>
<dbReference type="PANTHER" id="PTHR47094">
    <property type="entry name" value="ELFLESS, ISOFORM B"/>
    <property type="match status" value="1"/>
</dbReference>
<organism evidence="6 7">
    <name type="scientific">Citrus sinensis</name>
    <name type="common">Sweet orange</name>
    <name type="synonym">Citrus aurantium var. sinensis</name>
    <dbReference type="NCBI Taxonomy" id="2711"/>
    <lineage>
        <taxon>Eukaryota</taxon>
        <taxon>Viridiplantae</taxon>
        <taxon>Streptophyta</taxon>
        <taxon>Embryophyta</taxon>
        <taxon>Tracheophyta</taxon>
        <taxon>Spermatophyta</taxon>
        <taxon>Magnoliopsida</taxon>
        <taxon>eudicotyledons</taxon>
        <taxon>Gunneridae</taxon>
        <taxon>Pentapetalae</taxon>
        <taxon>rosids</taxon>
        <taxon>malvids</taxon>
        <taxon>Sapindales</taxon>
        <taxon>Rutaceae</taxon>
        <taxon>Aurantioideae</taxon>
        <taxon>Citrus</taxon>
    </lineage>
</organism>
<evidence type="ECO:0000256" key="3">
    <source>
        <dbReference type="ARBA" id="ARBA00022833"/>
    </source>
</evidence>
<reference evidence="6 7" key="1">
    <citation type="submission" date="2014-04" db="EMBL/GenBank/DDBJ databases">
        <authorList>
            <consortium name="International Citrus Genome Consortium"/>
            <person name="Gmitter F."/>
            <person name="Chen C."/>
            <person name="Farmerie W."/>
            <person name="Harkins T."/>
            <person name="Desany B."/>
            <person name="Mohiuddin M."/>
            <person name="Kodira C."/>
            <person name="Borodovsky M."/>
            <person name="Lomsadze A."/>
            <person name="Burns P."/>
            <person name="Jenkins J."/>
            <person name="Prochnik S."/>
            <person name="Shu S."/>
            <person name="Chapman J."/>
            <person name="Pitluck S."/>
            <person name="Schmutz J."/>
            <person name="Rokhsar D."/>
        </authorList>
    </citation>
    <scope>NUCLEOTIDE SEQUENCE</scope>
</reference>
<sequence length="135" mass="15212">MLKRRHPLSFGPLTEEDDLELRLGPRTVDSSHIAFQGRSINGIEDVPKVSNDKEKCRVCESRNGMVVVGEVRFTCGICLDTMKEESSTKCGHVFCKSCIVDAIRLQGRCPTCRTRMSVRSIRRIFFPQLQPPASI</sequence>
<dbReference type="GO" id="GO:0032183">
    <property type="term" value="F:SUMO binding"/>
    <property type="evidence" value="ECO:0000318"/>
    <property type="project" value="GO_Central"/>
</dbReference>
<evidence type="ECO:0000256" key="1">
    <source>
        <dbReference type="ARBA" id="ARBA00022723"/>
    </source>
</evidence>
<dbReference type="PANTHER" id="PTHR47094:SF18">
    <property type="entry name" value="RING-TYPE DOMAIN-CONTAINING PROTEIN"/>
    <property type="match status" value="1"/>
</dbReference>
<dbReference type="InterPro" id="IPR013083">
    <property type="entry name" value="Znf_RING/FYVE/PHD"/>
</dbReference>
<dbReference type="InterPro" id="IPR017907">
    <property type="entry name" value="Znf_RING_CS"/>
</dbReference>
<dbReference type="Pfam" id="PF13923">
    <property type="entry name" value="zf-C3HC4_2"/>
    <property type="match status" value="1"/>
</dbReference>
<proteinExistence type="predicted"/>
<evidence type="ECO:0000256" key="2">
    <source>
        <dbReference type="ARBA" id="ARBA00022771"/>
    </source>
</evidence>
<name>A0A067D694_CITSI</name>
<dbReference type="Proteomes" id="UP000027120">
    <property type="component" value="Unassembled WGS sequence"/>
</dbReference>
<protein>
    <recommendedName>
        <fullName evidence="5">RING-type domain-containing protein</fullName>
    </recommendedName>
</protein>
<dbReference type="SMART" id="SM00184">
    <property type="entry name" value="RING"/>
    <property type="match status" value="1"/>
</dbReference>
<evidence type="ECO:0000259" key="5">
    <source>
        <dbReference type="PROSITE" id="PS50089"/>
    </source>
</evidence>